<organism evidence="1 2">
    <name type="scientific">Batillaria attramentaria</name>
    <dbReference type="NCBI Taxonomy" id="370345"/>
    <lineage>
        <taxon>Eukaryota</taxon>
        <taxon>Metazoa</taxon>
        <taxon>Spiralia</taxon>
        <taxon>Lophotrochozoa</taxon>
        <taxon>Mollusca</taxon>
        <taxon>Gastropoda</taxon>
        <taxon>Caenogastropoda</taxon>
        <taxon>Sorbeoconcha</taxon>
        <taxon>Cerithioidea</taxon>
        <taxon>Batillariidae</taxon>
        <taxon>Batillaria</taxon>
    </lineage>
</organism>
<dbReference type="AlphaFoldDB" id="A0ABD0JIM8"/>
<dbReference type="Proteomes" id="UP001519460">
    <property type="component" value="Unassembled WGS sequence"/>
</dbReference>
<comment type="caution">
    <text evidence="1">The sequence shown here is derived from an EMBL/GenBank/DDBJ whole genome shotgun (WGS) entry which is preliminary data.</text>
</comment>
<evidence type="ECO:0000313" key="1">
    <source>
        <dbReference type="EMBL" id="KAK7474862.1"/>
    </source>
</evidence>
<gene>
    <name evidence="1" type="ORF">BaRGS_00033934</name>
</gene>
<evidence type="ECO:0000313" key="2">
    <source>
        <dbReference type="Proteomes" id="UP001519460"/>
    </source>
</evidence>
<dbReference type="EMBL" id="JACVVK020000423">
    <property type="protein sequence ID" value="KAK7474862.1"/>
    <property type="molecule type" value="Genomic_DNA"/>
</dbReference>
<accession>A0ABD0JIM8</accession>
<protein>
    <submittedName>
        <fullName evidence="1">Uncharacterized protein</fullName>
    </submittedName>
</protein>
<proteinExistence type="predicted"/>
<sequence>MMAHSERHKMLVRSLTASRLHRLVGNGEGAVLYAVHQLHLTRAADGVHVYRHSQIYGGLPRRKTKRRFSPGFYSHGRPGYCVSSDADYRDYSSEHLGHAGLTATRSPFRSLAPAPITYRPASHVH</sequence>
<keyword evidence="2" id="KW-1185">Reference proteome</keyword>
<reference evidence="1 2" key="1">
    <citation type="journal article" date="2023" name="Sci. Data">
        <title>Genome assembly of the Korean intertidal mud-creeper Batillaria attramentaria.</title>
        <authorList>
            <person name="Patra A.K."/>
            <person name="Ho P.T."/>
            <person name="Jun S."/>
            <person name="Lee S.J."/>
            <person name="Kim Y."/>
            <person name="Won Y.J."/>
        </authorList>
    </citation>
    <scope>NUCLEOTIDE SEQUENCE [LARGE SCALE GENOMIC DNA]</scope>
    <source>
        <strain evidence="1">Wonlab-2016</strain>
    </source>
</reference>
<name>A0ABD0JIM8_9CAEN</name>